<dbReference type="NCBIfam" id="TIGR01783">
    <property type="entry name" value="TonB-siderophor"/>
    <property type="match status" value="1"/>
</dbReference>
<dbReference type="Proteomes" id="UP001526143">
    <property type="component" value="Unassembled WGS sequence"/>
</dbReference>
<evidence type="ECO:0000256" key="10">
    <source>
        <dbReference type="ARBA" id="ARBA00023077"/>
    </source>
</evidence>
<evidence type="ECO:0000313" key="20">
    <source>
        <dbReference type="Proteomes" id="UP001526143"/>
    </source>
</evidence>
<dbReference type="InterPro" id="IPR021731">
    <property type="entry name" value="AMIN_dom"/>
</dbReference>
<keyword evidence="4 13" id="KW-1134">Transmembrane beta strand</keyword>
<sequence>MKPEQFVQSLLFTVSVVMLMVHPAQGEDISKHTELGHRRHIFQLKRPSVLSQADSQQTVTITKVQVNSTNKGIEIILQTSLGEQLQVQPKSEGNTFIAEISNAQLRLPSGDTFRQEKPAVGIAEITVTNQNANTILVTVKGEGSLPQVELFDSDEGLIFGLTANASVPSPAQQPKVETTTPAQRPEVETTTPAQQPEAEATPQPPSPESNEPIELVVTGDRNDGYNPLNATTGTRTDTPLRDTPQSIQVIPQKVIQDQQVVRIDEALRNVSNVIPGGFDTNTEARYTIRGFDKAPLLINGFRQYSFAEVPDIAGLERIEVLKGPASILYGEIQPGGVINAVTKQPLAEPFYEAEIQAGNYNLVKPRIDISGPLNDDKSLLYRLNLSYLNNESFRGFDQNFEEFFIAPVVAWKGKNTDFTFEAQYSNRVRPYDGGLVASGDRVLDVPRDRTLNEPDDYIDRTFITARYSLEHRFNDNWKIRNDFRYANSRFYSDKLTITTGFDEATGTVSRVSALDDFYADDYSLQSNVVGKFTTGGIKHTLLFGLDLNRTNSSTFALSDFFTPSQLNVFNPVYGTPRNPLDVVLIDRKTTTDRLGIYLQDQIAFFDNLKLLAGIRYETVSQNTTNQSSLFYPGPDVSQFDDAFTPRLGVVYQPSKEVSVYASYSQSFTPNIDTFDVNGNPLRPEQGEGYEVGVKTELLEGKLSATLAYFDITKQNVATTDSSLPGLGFSVATGEQRSRGVEFDISGQILPGWNIIASYGYTDAEVTADNTISVGNRLIGVPRHNASLWTTYEIQRGSLQGLGFGVGFNYVGEREGDLENSFKLDSYFLTNAAIFYRRDNWRFALNFKNIFDTDYISGVPFGRTSGIYPGEPFTVIGSVSVNF</sequence>
<keyword evidence="10 14" id="KW-0798">TonB box</keyword>
<keyword evidence="6 13" id="KW-0812">Transmembrane</keyword>
<dbReference type="Pfam" id="PF07715">
    <property type="entry name" value="Plug"/>
    <property type="match status" value="1"/>
</dbReference>
<keyword evidence="3 13" id="KW-0813">Transport</keyword>
<dbReference type="PROSITE" id="PS52016">
    <property type="entry name" value="TONB_DEPENDENT_REC_3"/>
    <property type="match status" value="1"/>
</dbReference>
<evidence type="ECO:0000256" key="7">
    <source>
        <dbReference type="ARBA" id="ARBA00022729"/>
    </source>
</evidence>
<evidence type="ECO:0000256" key="9">
    <source>
        <dbReference type="ARBA" id="ARBA00023065"/>
    </source>
</evidence>
<dbReference type="InterPro" id="IPR012910">
    <property type="entry name" value="Plug_dom"/>
</dbReference>
<dbReference type="Gene3D" id="2.40.170.20">
    <property type="entry name" value="TonB-dependent receptor, beta-barrel domain"/>
    <property type="match status" value="1"/>
</dbReference>
<comment type="similarity">
    <text evidence="2 13 14">Belongs to the TonB-dependent receptor family.</text>
</comment>
<dbReference type="SUPFAM" id="SSF56935">
    <property type="entry name" value="Porins"/>
    <property type="match status" value="1"/>
</dbReference>
<dbReference type="EMBL" id="JAOWRF010000353">
    <property type="protein sequence ID" value="MCV3216651.1"/>
    <property type="molecule type" value="Genomic_DNA"/>
</dbReference>
<keyword evidence="11 13" id="KW-0472">Membrane</keyword>
<gene>
    <name evidence="19" type="ORF">OGM63_24635</name>
</gene>
<evidence type="ECO:0000256" key="6">
    <source>
        <dbReference type="ARBA" id="ARBA00022692"/>
    </source>
</evidence>
<keyword evidence="8" id="KW-0408">Iron</keyword>
<evidence type="ECO:0000256" key="1">
    <source>
        <dbReference type="ARBA" id="ARBA00004571"/>
    </source>
</evidence>
<dbReference type="RefSeq" id="WP_263748307.1">
    <property type="nucleotide sequence ID" value="NZ_JAOWRF010000353.1"/>
</dbReference>
<dbReference type="InterPro" id="IPR000531">
    <property type="entry name" value="Beta-barrel_TonB"/>
</dbReference>
<feature type="compositionally biased region" description="Low complexity" evidence="15">
    <location>
        <begin position="188"/>
        <end position="201"/>
    </location>
</feature>
<keyword evidence="9" id="KW-0406">Ion transport</keyword>
<evidence type="ECO:0000259" key="18">
    <source>
        <dbReference type="Pfam" id="PF11741"/>
    </source>
</evidence>
<protein>
    <submittedName>
        <fullName evidence="19">TonB-dependent siderophore receptor</fullName>
    </submittedName>
</protein>
<proteinExistence type="inferred from homology"/>
<feature type="compositionally biased region" description="Polar residues" evidence="15">
    <location>
        <begin position="165"/>
        <end position="182"/>
    </location>
</feature>
<feature type="compositionally biased region" description="Polar residues" evidence="15">
    <location>
        <begin position="228"/>
        <end position="242"/>
    </location>
</feature>
<evidence type="ECO:0000256" key="3">
    <source>
        <dbReference type="ARBA" id="ARBA00022448"/>
    </source>
</evidence>
<accession>A0ABT3B5K3</accession>
<evidence type="ECO:0000256" key="4">
    <source>
        <dbReference type="ARBA" id="ARBA00022452"/>
    </source>
</evidence>
<dbReference type="InterPro" id="IPR039426">
    <property type="entry name" value="TonB-dep_rcpt-like"/>
</dbReference>
<dbReference type="InterPro" id="IPR010105">
    <property type="entry name" value="TonB_sidphr_rcpt"/>
</dbReference>
<evidence type="ECO:0000256" key="8">
    <source>
        <dbReference type="ARBA" id="ARBA00023004"/>
    </source>
</evidence>
<dbReference type="Gene3D" id="2.170.130.10">
    <property type="entry name" value="TonB-dependent receptor, plug domain"/>
    <property type="match status" value="1"/>
</dbReference>
<keyword evidence="12 13" id="KW-0998">Cell outer membrane</keyword>
<feature type="domain" description="AMIN" evidence="18">
    <location>
        <begin position="64"/>
        <end position="160"/>
    </location>
</feature>
<dbReference type="CDD" id="cd01347">
    <property type="entry name" value="ligand_gated_channel"/>
    <property type="match status" value="1"/>
</dbReference>
<dbReference type="PANTHER" id="PTHR32552:SF68">
    <property type="entry name" value="FERRICHROME OUTER MEMBRANE TRANSPORTER_PHAGE RECEPTOR"/>
    <property type="match status" value="1"/>
</dbReference>
<organism evidence="19 20">
    <name type="scientific">Plectonema radiosum NIES-515</name>
    <dbReference type="NCBI Taxonomy" id="2986073"/>
    <lineage>
        <taxon>Bacteria</taxon>
        <taxon>Bacillati</taxon>
        <taxon>Cyanobacteriota</taxon>
        <taxon>Cyanophyceae</taxon>
        <taxon>Oscillatoriophycideae</taxon>
        <taxon>Oscillatoriales</taxon>
        <taxon>Microcoleaceae</taxon>
        <taxon>Plectonema</taxon>
    </lineage>
</organism>
<evidence type="ECO:0000256" key="15">
    <source>
        <dbReference type="SAM" id="MobiDB-lite"/>
    </source>
</evidence>
<evidence type="ECO:0000256" key="12">
    <source>
        <dbReference type="ARBA" id="ARBA00023237"/>
    </source>
</evidence>
<keyword evidence="5" id="KW-0410">Iron transport</keyword>
<keyword evidence="19" id="KW-0675">Receptor</keyword>
<dbReference type="InterPro" id="IPR037066">
    <property type="entry name" value="Plug_dom_sf"/>
</dbReference>
<evidence type="ECO:0000313" key="19">
    <source>
        <dbReference type="EMBL" id="MCV3216651.1"/>
    </source>
</evidence>
<evidence type="ECO:0000256" key="13">
    <source>
        <dbReference type="PROSITE-ProRule" id="PRU01360"/>
    </source>
</evidence>
<evidence type="ECO:0000256" key="2">
    <source>
        <dbReference type="ARBA" id="ARBA00009810"/>
    </source>
</evidence>
<evidence type="ECO:0000256" key="11">
    <source>
        <dbReference type="ARBA" id="ARBA00023136"/>
    </source>
</evidence>
<evidence type="ECO:0000259" key="16">
    <source>
        <dbReference type="Pfam" id="PF00593"/>
    </source>
</evidence>
<feature type="region of interest" description="Disordered" evidence="15">
    <location>
        <begin position="165"/>
        <end position="242"/>
    </location>
</feature>
<feature type="domain" description="TonB-dependent receptor plug" evidence="17">
    <location>
        <begin position="240"/>
        <end position="337"/>
    </location>
</feature>
<reference evidence="19 20" key="1">
    <citation type="submission" date="2022-10" db="EMBL/GenBank/DDBJ databases">
        <title>Identification of biosynthetic pathway for the production of the potent trypsin inhibitor radiosumin.</title>
        <authorList>
            <person name="Fewer D.P."/>
            <person name="Delbaje E."/>
            <person name="Ouyang X."/>
            <person name="Agostino P.D."/>
            <person name="Wahlsten M."/>
            <person name="Jokela J."/>
            <person name="Permi P."/>
            <person name="Haapaniemi E."/>
            <person name="Koistinen H."/>
        </authorList>
    </citation>
    <scope>NUCLEOTIDE SEQUENCE [LARGE SCALE GENOMIC DNA]</scope>
    <source>
        <strain evidence="19 20">NIES-515</strain>
    </source>
</reference>
<evidence type="ECO:0000259" key="17">
    <source>
        <dbReference type="Pfam" id="PF07715"/>
    </source>
</evidence>
<dbReference type="InterPro" id="IPR036942">
    <property type="entry name" value="Beta-barrel_TonB_sf"/>
</dbReference>
<comment type="caution">
    <text evidence="19">The sequence shown here is derived from an EMBL/GenBank/DDBJ whole genome shotgun (WGS) entry which is preliminary data.</text>
</comment>
<dbReference type="Pfam" id="PF11741">
    <property type="entry name" value="AMIN"/>
    <property type="match status" value="1"/>
</dbReference>
<name>A0ABT3B5K3_9CYAN</name>
<feature type="domain" description="TonB-dependent receptor-like beta-barrel" evidence="16">
    <location>
        <begin position="414"/>
        <end position="849"/>
    </location>
</feature>
<evidence type="ECO:0000256" key="5">
    <source>
        <dbReference type="ARBA" id="ARBA00022496"/>
    </source>
</evidence>
<keyword evidence="7" id="KW-0732">Signal</keyword>
<evidence type="ECO:0000256" key="14">
    <source>
        <dbReference type="RuleBase" id="RU003357"/>
    </source>
</evidence>
<dbReference type="PANTHER" id="PTHR32552">
    <property type="entry name" value="FERRICHROME IRON RECEPTOR-RELATED"/>
    <property type="match status" value="1"/>
</dbReference>
<keyword evidence="20" id="KW-1185">Reference proteome</keyword>
<comment type="subcellular location">
    <subcellularLocation>
        <location evidence="1 13">Cell outer membrane</location>
        <topology evidence="1 13">Multi-pass membrane protein</topology>
    </subcellularLocation>
</comment>
<dbReference type="Pfam" id="PF00593">
    <property type="entry name" value="TonB_dep_Rec_b-barrel"/>
    <property type="match status" value="1"/>
</dbReference>